<evidence type="ECO:0000256" key="3">
    <source>
        <dbReference type="ARBA" id="ARBA00022475"/>
    </source>
</evidence>
<feature type="domain" description="ABC transporter substrate-binding protein PnrA-like" evidence="8">
    <location>
        <begin position="44"/>
        <end position="320"/>
    </location>
</feature>
<comment type="similarity">
    <text evidence="2">Belongs to the BMP lipoprotein family.</text>
</comment>
<evidence type="ECO:0000256" key="6">
    <source>
        <dbReference type="ARBA" id="ARBA00023288"/>
    </source>
</evidence>
<dbReference type="Proteomes" id="UP000243494">
    <property type="component" value="Unassembled WGS sequence"/>
</dbReference>
<dbReference type="PROSITE" id="PS51257">
    <property type="entry name" value="PROKAR_LIPOPROTEIN"/>
    <property type="match status" value="1"/>
</dbReference>
<dbReference type="OrthoDB" id="9769871at2"/>
<dbReference type="Gene3D" id="3.40.50.2300">
    <property type="match status" value="2"/>
</dbReference>
<dbReference type="GO" id="GO:0005886">
    <property type="term" value="C:plasma membrane"/>
    <property type="evidence" value="ECO:0007669"/>
    <property type="project" value="UniProtKB-SubCell"/>
</dbReference>
<keyword evidence="5" id="KW-0472">Membrane</keyword>
<keyword evidence="10" id="KW-1185">Reference proteome</keyword>
<dbReference type="PANTHER" id="PTHR34296">
    <property type="entry name" value="TRANSCRIPTIONAL ACTIVATOR PROTEIN MED"/>
    <property type="match status" value="1"/>
</dbReference>
<keyword evidence="4 7" id="KW-0732">Signal</keyword>
<dbReference type="CDD" id="cd06354">
    <property type="entry name" value="PBP1_PrnA-like"/>
    <property type="match status" value="1"/>
</dbReference>
<dbReference type="EMBL" id="NOJZ02000001">
    <property type="protein sequence ID" value="RDY24990.1"/>
    <property type="molecule type" value="Genomic_DNA"/>
</dbReference>
<evidence type="ECO:0000259" key="8">
    <source>
        <dbReference type="Pfam" id="PF02608"/>
    </source>
</evidence>
<evidence type="ECO:0000256" key="1">
    <source>
        <dbReference type="ARBA" id="ARBA00004193"/>
    </source>
</evidence>
<sequence>MKKIKALLLIAILSLSSIGLVGCFSKESQTKDSNNNTKMKITLVLDKGGVNDQSFNQSAWEGAKKAEKEYKVEVNYIETNQESEYKTNIETAVDRGSDLIIGVGYNLADAIKEAAKNYPNQNFAIIDGNYKDGIPKNVRPILFSEEESGYLVGLISAKMSNANKFGFIGGMDIPSVTNFAVGFEKGLKEVNSKNKLSTQFANSFTDAAKGKAIATQMYNDGIEIIFTAGGGVNSGTYEAGKEFGKYVVAVDMPQNYVSPDTILTSALKNVGIGVKLTIKDLVEGKFKGGEATIFDISNGGVGYEKTKLIPDDVVKFVDKKIKK</sequence>
<evidence type="ECO:0000256" key="5">
    <source>
        <dbReference type="ARBA" id="ARBA00023136"/>
    </source>
</evidence>
<gene>
    <name evidence="9" type="ORF">CHF27_001965</name>
</gene>
<comment type="subcellular location">
    <subcellularLocation>
        <location evidence="1">Cell membrane</location>
        <topology evidence="1">Lipid-anchor</topology>
    </subcellularLocation>
</comment>
<proteinExistence type="inferred from homology"/>
<accession>A0A371IWY2</accession>
<dbReference type="InterPro" id="IPR028082">
    <property type="entry name" value="Peripla_BP_I"/>
</dbReference>
<dbReference type="AlphaFoldDB" id="A0A371IWY2"/>
<evidence type="ECO:0000256" key="4">
    <source>
        <dbReference type="ARBA" id="ARBA00022729"/>
    </source>
</evidence>
<keyword evidence="3" id="KW-1003">Cell membrane</keyword>
<comment type="caution">
    <text evidence="9">The sequence shown here is derived from an EMBL/GenBank/DDBJ whole genome shotgun (WGS) entry which is preliminary data.</text>
</comment>
<evidence type="ECO:0000313" key="10">
    <source>
        <dbReference type="Proteomes" id="UP000243494"/>
    </source>
</evidence>
<organism evidence="9 10">
    <name type="scientific">Romboutsia maritimum</name>
    <dbReference type="NCBI Taxonomy" id="2020948"/>
    <lineage>
        <taxon>Bacteria</taxon>
        <taxon>Bacillati</taxon>
        <taxon>Bacillota</taxon>
        <taxon>Clostridia</taxon>
        <taxon>Peptostreptococcales</taxon>
        <taxon>Peptostreptococcaceae</taxon>
        <taxon>Romboutsia</taxon>
    </lineage>
</organism>
<reference evidence="9 10" key="1">
    <citation type="journal article" date="2017" name="Genome Announc.">
        <title>Draft Genome Sequence of Romboutsia maritimum sp. nov. Strain CCRI-22766(T), Isolated from Coastal Estuarine Mud.</title>
        <authorList>
            <person name="Maheux A.F."/>
            <person name="Boudreau D.K."/>
            <person name="Berube E."/>
            <person name="Boissinot M."/>
            <person name="Raymond F."/>
            <person name="Brodeur S."/>
            <person name="Corbeil J."/>
            <person name="Brightwell G."/>
            <person name="Broda D."/>
            <person name="Omar R.F."/>
            <person name="Bergeron M.G."/>
        </authorList>
    </citation>
    <scope>NUCLEOTIDE SEQUENCE [LARGE SCALE GENOMIC DNA]</scope>
    <source>
        <strain evidence="9 10">CCRI-22766</strain>
    </source>
</reference>
<evidence type="ECO:0000256" key="7">
    <source>
        <dbReference type="SAM" id="SignalP"/>
    </source>
</evidence>
<dbReference type="InterPro" id="IPR050957">
    <property type="entry name" value="BMP_lipoprotein"/>
</dbReference>
<dbReference type="InterPro" id="IPR003760">
    <property type="entry name" value="PnrA-like"/>
</dbReference>
<evidence type="ECO:0000313" key="9">
    <source>
        <dbReference type="EMBL" id="RDY24990.1"/>
    </source>
</evidence>
<protein>
    <submittedName>
        <fullName evidence="9">BMP family ABC transporter substrate-binding protein</fullName>
    </submittedName>
</protein>
<name>A0A371IWY2_9FIRM</name>
<dbReference type="RefSeq" id="WP_095404651.1">
    <property type="nucleotide sequence ID" value="NZ_NOJZ02000001.1"/>
</dbReference>
<feature type="signal peptide" evidence="7">
    <location>
        <begin position="1"/>
        <end position="21"/>
    </location>
</feature>
<evidence type="ECO:0000256" key="2">
    <source>
        <dbReference type="ARBA" id="ARBA00008610"/>
    </source>
</evidence>
<dbReference type="PANTHER" id="PTHR34296:SF2">
    <property type="entry name" value="ABC TRANSPORTER GUANOSINE-BINDING PROTEIN NUPN"/>
    <property type="match status" value="1"/>
</dbReference>
<dbReference type="Pfam" id="PF02608">
    <property type="entry name" value="Bmp"/>
    <property type="match status" value="1"/>
</dbReference>
<feature type="chain" id="PRO_5039386108" evidence="7">
    <location>
        <begin position="22"/>
        <end position="323"/>
    </location>
</feature>
<dbReference type="SUPFAM" id="SSF53822">
    <property type="entry name" value="Periplasmic binding protein-like I"/>
    <property type="match status" value="1"/>
</dbReference>
<keyword evidence="6" id="KW-0449">Lipoprotein</keyword>